<evidence type="ECO:0000313" key="2">
    <source>
        <dbReference type="Proteomes" id="UP000031928"/>
    </source>
</evidence>
<sequence>MCYPVKCPTCNKTTWAGCGQHVDQVKASVPANQWCTCDKSADTASKPGLFSGLFNR</sequence>
<dbReference type="HOGENOM" id="CLU_175850_2_0_11"/>
<dbReference type="PANTHER" id="PTHR34724:SF2">
    <property type="entry name" value="OS12G0596101 PROTEIN"/>
    <property type="match status" value="1"/>
</dbReference>
<dbReference type="EMBL" id="CP007790">
    <property type="protein sequence ID" value="AJK67925.1"/>
    <property type="molecule type" value="Genomic_DNA"/>
</dbReference>
<reference evidence="1 2" key="1">
    <citation type="submission" date="2014-05" db="EMBL/GenBank/DDBJ databases">
        <title>Complete genome sequence of Corynebacterium marinum DSM 44953.</title>
        <authorList>
            <person name="Schaffert L."/>
            <person name="Albersmeier A."/>
            <person name="Kalinowski J."/>
            <person name="Ruckert C."/>
        </authorList>
    </citation>
    <scope>NUCLEOTIDE SEQUENCE [LARGE SCALE GENOMIC DNA]</scope>
    <source>
        <strain evidence="1 2">DSM 44953</strain>
    </source>
</reference>
<dbReference type="AlphaFoldDB" id="A0A0B6TQS0"/>
<dbReference type="STRING" id="1224162.B840_01465"/>
<dbReference type="PANTHER" id="PTHR34724">
    <property type="entry name" value="OS12G0596101 PROTEIN"/>
    <property type="match status" value="1"/>
</dbReference>
<protein>
    <submittedName>
        <fullName evidence="1">Uncharacterized protein</fullName>
    </submittedName>
</protein>
<dbReference type="KEGG" id="cmq:B840_01465"/>
<dbReference type="Proteomes" id="UP000031928">
    <property type="component" value="Chromosome"/>
</dbReference>
<evidence type="ECO:0000313" key="1">
    <source>
        <dbReference type="EMBL" id="AJK67925.1"/>
    </source>
</evidence>
<name>A0A0B6TQS0_9CORY</name>
<keyword evidence="2" id="KW-1185">Reference proteome</keyword>
<accession>A0A0B6TQS0</accession>
<proteinExistence type="predicted"/>
<dbReference type="RefSeq" id="WP_169745257.1">
    <property type="nucleotide sequence ID" value="NZ_CP007790.1"/>
</dbReference>
<organism evidence="1 2">
    <name type="scientific">Corynebacterium marinum DSM 44953</name>
    <dbReference type="NCBI Taxonomy" id="1224162"/>
    <lineage>
        <taxon>Bacteria</taxon>
        <taxon>Bacillati</taxon>
        <taxon>Actinomycetota</taxon>
        <taxon>Actinomycetes</taxon>
        <taxon>Mycobacteriales</taxon>
        <taxon>Corynebacteriaceae</taxon>
        <taxon>Corynebacterium</taxon>
    </lineage>
</organism>
<gene>
    <name evidence="1" type="ORF">B840_01465</name>
</gene>